<evidence type="ECO:0000256" key="1">
    <source>
        <dbReference type="SAM" id="MobiDB-lite"/>
    </source>
</evidence>
<gene>
    <name evidence="2" type="ORF">VITISV_007055</name>
</gene>
<name>A5B3F5_VITVI</name>
<feature type="compositionally biased region" description="Pro residues" evidence="1">
    <location>
        <begin position="81"/>
        <end position="98"/>
    </location>
</feature>
<reference evidence="2" key="1">
    <citation type="journal article" date="2007" name="PLoS ONE">
        <title>The first genome sequence of an elite grapevine cultivar (Pinot noir Vitis vinifera L.): coping with a highly heterozygous genome.</title>
        <authorList>
            <person name="Velasco R."/>
            <person name="Zharkikh A."/>
            <person name="Troggio M."/>
            <person name="Cartwright D.A."/>
            <person name="Cestaro A."/>
            <person name="Pruss D."/>
            <person name="Pindo M."/>
            <person name="FitzGerald L.M."/>
            <person name="Vezzulli S."/>
            <person name="Reid J."/>
            <person name="Malacarne G."/>
            <person name="Iliev D."/>
            <person name="Coppola G."/>
            <person name="Wardell B."/>
            <person name="Micheletti D."/>
            <person name="Macalma T."/>
            <person name="Facci M."/>
            <person name="Mitchell J.T."/>
            <person name="Perazzolli M."/>
            <person name="Eldredge G."/>
            <person name="Gatto P."/>
            <person name="Oyzerski R."/>
            <person name="Moretto M."/>
            <person name="Gutin N."/>
            <person name="Stefanini M."/>
            <person name="Chen Y."/>
            <person name="Segala C."/>
            <person name="Davenport C."/>
            <person name="Dematte L."/>
            <person name="Mraz A."/>
            <person name="Battilana J."/>
            <person name="Stormo K."/>
            <person name="Costa F."/>
            <person name="Tao Q."/>
            <person name="Si-Ammour A."/>
            <person name="Harkins T."/>
            <person name="Lackey A."/>
            <person name="Perbost C."/>
            <person name="Taillon B."/>
            <person name="Stella A."/>
            <person name="Solovyev V."/>
            <person name="Fawcett J.A."/>
            <person name="Sterck L."/>
            <person name="Vandepoele K."/>
            <person name="Grando S.M."/>
            <person name="Toppo S."/>
            <person name="Moser C."/>
            <person name="Lanchbury J."/>
            <person name="Bogden R."/>
            <person name="Skolnick M."/>
            <person name="Sgaramella V."/>
            <person name="Bhatnagar S.K."/>
            <person name="Fontana P."/>
            <person name="Gutin A."/>
            <person name="Van de Peer Y."/>
            <person name="Salamini F."/>
            <person name="Viola R."/>
        </authorList>
    </citation>
    <scope>NUCLEOTIDE SEQUENCE</scope>
</reference>
<dbReference type="AlphaFoldDB" id="A5B3F5"/>
<protein>
    <submittedName>
        <fullName evidence="2">Uncharacterized protein</fullName>
    </submittedName>
</protein>
<proteinExistence type="predicted"/>
<accession>A5B3F5</accession>
<evidence type="ECO:0000313" key="2">
    <source>
        <dbReference type="EMBL" id="CAN82808.1"/>
    </source>
</evidence>
<organism evidence="2">
    <name type="scientific">Vitis vinifera</name>
    <name type="common">Grape</name>
    <dbReference type="NCBI Taxonomy" id="29760"/>
    <lineage>
        <taxon>Eukaryota</taxon>
        <taxon>Viridiplantae</taxon>
        <taxon>Streptophyta</taxon>
        <taxon>Embryophyta</taxon>
        <taxon>Tracheophyta</taxon>
        <taxon>Spermatophyta</taxon>
        <taxon>Magnoliopsida</taxon>
        <taxon>eudicotyledons</taxon>
        <taxon>Gunneridae</taxon>
        <taxon>Pentapetalae</taxon>
        <taxon>rosids</taxon>
        <taxon>Vitales</taxon>
        <taxon>Vitaceae</taxon>
        <taxon>Viteae</taxon>
        <taxon>Vitis</taxon>
    </lineage>
</organism>
<dbReference type="EMBL" id="AM445286">
    <property type="protein sequence ID" value="CAN82808.1"/>
    <property type="molecule type" value="Genomic_DNA"/>
</dbReference>
<feature type="region of interest" description="Disordered" evidence="1">
    <location>
        <begin position="1"/>
        <end position="114"/>
    </location>
</feature>
<sequence length="389" mass="43704">MARTRGAKSSSPSTRLRIPRDTPVQDSTSELPRPRLVPPPVQDAPTSPLPRRYNTRRSLTITGASSSRGQKSKSSSEPESEPTPSPPPAKKSPPPAKKPQPSQTPARESQIPSGMTPERYHMEHLLTPRDFFYPCVALDFYQSMTTNQVRDPTIIHFTIDRRHGILGARHIAEALNIPYEPARPEDFRAWTHPSQSNIVHTLSRGASSRHYILRKELPPACSSLMHSSAITFSHFSIGCRGEEFCWRHCIGSLRDTSLALTISSWLLFYTLKRRCIERSCSERMPFHSSFPDYYAIYWSTCDTQQSLSMSVDIFVERFSLSTNGPATPQPPPVIPPISESSPSVEPRIAIPIIEYRGLCHTFQALATFQSILTQQMTALRAHQEQIIAT</sequence>
<feature type="compositionally biased region" description="Low complexity" evidence="1">
    <location>
        <begin position="65"/>
        <end position="77"/>
    </location>
</feature>